<feature type="compositionally biased region" description="Basic and acidic residues" evidence="6">
    <location>
        <begin position="51"/>
        <end position="66"/>
    </location>
</feature>
<feature type="region of interest" description="Disordered" evidence="6">
    <location>
        <begin position="36"/>
        <end position="66"/>
    </location>
</feature>
<dbReference type="PROSITE" id="PS51898">
    <property type="entry name" value="TYR_RECOMBINASE"/>
    <property type="match status" value="1"/>
</dbReference>
<dbReference type="PROSITE" id="PS51900">
    <property type="entry name" value="CB"/>
    <property type="match status" value="1"/>
</dbReference>
<sequence length="414" mass="46526">MTVNNDTNRKTSTMAYSEKSGKDSWRVRYERDDGTLGSVSGFPTQEAADAEADRINTERRHGRQYDPEAGRTQFREWIEPWFDSIDVAPTTLAQYRSLATNHIIPRWATVAFDDIGNLAAHTWAAQLRARGLADSTVKTIMKLLNMMLADAADEGIIPVNPIRPRRRGRRRHQRRPETVWATPEQVLRIAIQAATLAGEWAAILIISAAYTGARWGELLGLQRGNIHLHDGCFTIDPDIGALHEINGHFQLGPPKTAESARTITLPPFLIDMWRYALTLHDHPHLFVTTELDHPRRSNFSRRAMRPSTDGNHHRQDPPIRVHPVKPGLTFHGLRHSHNTWLIADGIPDVGRARRLGHKLPDKIQEIYAHVAPEIETKILNVLQHRWTTALTNLGTLDLGTHHPTPGGLLGLPAA</sequence>
<dbReference type="GO" id="GO:0015074">
    <property type="term" value="P:DNA integration"/>
    <property type="evidence" value="ECO:0007669"/>
    <property type="project" value="UniProtKB-KW"/>
</dbReference>
<proteinExistence type="inferred from homology"/>
<dbReference type="PANTHER" id="PTHR30629:SF2">
    <property type="entry name" value="PROPHAGE INTEGRASE INTS-RELATED"/>
    <property type="match status" value="1"/>
</dbReference>
<comment type="similarity">
    <text evidence="1">Belongs to the 'phage' integrase family.</text>
</comment>
<dbReference type="Pfam" id="PF00589">
    <property type="entry name" value="Phage_integrase"/>
    <property type="match status" value="1"/>
</dbReference>
<organism evidence="9 10">
    <name type="scientific">Saccharothrix variisporea</name>
    <dbReference type="NCBI Taxonomy" id="543527"/>
    <lineage>
        <taxon>Bacteria</taxon>
        <taxon>Bacillati</taxon>
        <taxon>Actinomycetota</taxon>
        <taxon>Actinomycetes</taxon>
        <taxon>Pseudonocardiales</taxon>
        <taxon>Pseudonocardiaceae</taxon>
        <taxon>Saccharothrix</taxon>
    </lineage>
</organism>
<dbReference type="SUPFAM" id="SSF56349">
    <property type="entry name" value="DNA breaking-rejoining enzymes"/>
    <property type="match status" value="1"/>
</dbReference>
<dbReference type="EMBL" id="RBXR01000001">
    <property type="protein sequence ID" value="RKT69523.1"/>
    <property type="molecule type" value="Genomic_DNA"/>
</dbReference>
<evidence type="ECO:0000259" key="8">
    <source>
        <dbReference type="PROSITE" id="PS51900"/>
    </source>
</evidence>
<keyword evidence="3 5" id="KW-0238">DNA-binding</keyword>
<evidence type="ECO:0000256" key="2">
    <source>
        <dbReference type="ARBA" id="ARBA00022908"/>
    </source>
</evidence>
<keyword evidence="4" id="KW-0233">DNA recombination</keyword>
<evidence type="ECO:0000313" key="9">
    <source>
        <dbReference type="EMBL" id="RKT69523.1"/>
    </source>
</evidence>
<dbReference type="InterPro" id="IPR050808">
    <property type="entry name" value="Phage_Integrase"/>
</dbReference>
<feature type="domain" description="Core-binding (CB)" evidence="8">
    <location>
        <begin position="72"/>
        <end position="152"/>
    </location>
</feature>
<comment type="caution">
    <text evidence="9">The sequence shown here is derived from an EMBL/GenBank/DDBJ whole genome shotgun (WGS) entry which is preliminary data.</text>
</comment>
<dbReference type="AlphaFoldDB" id="A0A495XA92"/>
<dbReference type="Proteomes" id="UP000272729">
    <property type="component" value="Unassembled WGS sequence"/>
</dbReference>
<dbReference type="Gene3D" id="1.10.443.10">
    <property type="entry name" value="Intergrase catalytic core"/>
    <property type="match status" value="1"/>
</dbReference>
<keyword evidence="10" id="KW-1185">Reference proteome</keyword>
<feature type="region of interest" description="Disordered" evidence="6">
    <location>
        <begin position="1"/>
        <end position="24"/>
    </location>
</feature>
<reference evidence="9 10" key="1">
    <citation type="submission" date="2018-10" db="EMBL/GenBank/DDBJ databases">
        <title>Sequencing the genomes of 1000 actinobacteria strains.</title>
        <authorList>
            <person name="Klenk H.-P."/>
        </authorList>
    </citation>
    <scope>NUCLEOTIDE SEQUENCE [LARGE SCALE GENOMIC DNA]</scope>
    <source>
        <strain evidence="9 10">DSM 43911</strain>
    </source>
</reference>
<dbReference type="InterPro" id="IPR044068">
    <property type="entry name" value="CB"/>
</dbReference>
<feature type="region of interest" description="Disordered" evidence="6">
    <location>
        <begin position="300"/>
        <end position="319"/>
    </location>
</feature>
<evidence type="ECO:0000256" key="3">
    <source>
        <dbReference type="ARBA" id="ARBA00023125"/>
    </source>
</evidence>
<dbReference type="InterPro" id="IPR010998">
    <property type="entry name" value="Integrase_recombinase_N"/>
</dbReference>
<evidence type="ECO:0000256" key="6">
    <source>
        <dbReference type="SAM" id="MobiDB-lite"/>
    </source>
</evidence>
<evidence type="ECO:0000256" key="1">
    <source>
        <dbReference type="ARBA" id="ARBA00008857"/>
    </source>
</evidence>
<gene>
    <name evidence="9" type="ORF">DFJ66_2754</name>
</gene>
<dbReference type="GO" id="GO:0006310">
    <property type="term" value="P:DNA recombination"/>
    <property type="evidence" value="ECO:0007669"/>
    <property type="project" value="UniProtKB-KW"/>
</dbReference>
<name>A0A495XA92_9PSEU</name>
<protein>
    <submittedName>
        <fullName evidence="9">Integrase</fullName>
    </submittedName>
</protein>
<evidence type="ECO:0000256" key="4">
    <source>
        <dbReference type="ARBA" id="ARBA00023172"/>
    </source>
</evidence>
<evidence type="ECO:0000313" key="10">
    <source>
        <dbReference type="Proteomes" id="UP000272729"/>
    </source>
</evidence>
<dbReference type="PANTHER" id="PTHR30629">
    <property type="entry name" value="PROPHAGE INTEGRASE"/>
    <property type="match status" value="1"/>
</dbReference>
<dbReference type="Gene3D" id="1.10.150.130">
    <property type="match status" value="1"/>
</dbReference>
<accession>A0A495XA92</accession>
<dbReference type="InterPro" id="IPR011010">
    <property type="entry name" value="DNA_brk_join_enz"/>
</dbReference>
<evidence type="ECO:0000259" key="7">
    <source>
        <dbReference type="PROSITE" id="PS51898"/>
    </source>
</evidence>
<dbReference type="GO" id="GO:0003677">
    <property type="term" value="F:DNA binding"/>
    <property type="evidence" value="ECO:0007669"/>
    <property type="project" value="UniProtKB-UniRule"/>
</dbReference>
<feature type="compositionally biased region" description="Basic and acidic residues" evidence="6">
    <location>
        <begin position="310"/>
        <end position="319"/>
    </location>
</feature>
<dbReference type="RefSeq" id="WP_246029747.1">
    <property type="nucleotide sequence ID" value="NZ_JBIUBA010000002.1"/>
</dbReference>
<feature type="domain" description="Tyr recombinase" evidence="7">
    <location>
        <begin position="176"/>
        <end position="380"/>
    </location>
</feature>
<feature type="compositionally biased region" description="Polar residues" evidence="6">
    <location>
        <begin position="1"/>
        <end position="15"/>
    </location>
</feature>
<dbReference type="CDD" id="cd01189">
    <property type="entry name" value="INT_ICEBs1_C_like"/>
    <property type="match status" value="1"/>
</dbReference>
<dbReference type="InterPro" id="IPR002104">
    <property type="entry name" value="Integrase_catalytic"/>
</dbReference>
<evidence type="ECO:0000256" key="5">
    <source>
        <dbReference type="PROSITE-ProRule" id="PRU01248"/>
    </source>
</evidence>
<dbReference type="InterPro" id="IPR013762">
    <property type="entry name" value="Integrase-like_cat_sf"/>
</dbReference>
<keyword evidence="2" id="KW-0229">DNA integration</keyword>